<dbReference type="Proteomes" id="UP000267606">
    <property type="component" value="Unassembled WGS sequence"/>
</dbReference>
<dbReference type="InterPro" id="IPR015946">
    <property type="entry name" value="KH_dom-like_a/b"/>
</dbReference>
<name>A0A183H3W6_9BILA</name>
<dbReference type="AlphaFoldDB" id="A0A183H3W6"/>
<dbReference type="GO" id="GO:0003723">
    <property type="term" value="F:RNA binding"/>
    <property type="evidence" value="ECO:0007669"/>
    <property type="project" value="InterPro"/>
</dbReference>
<evidence type="ECO:0000313" key="2">
    <source>
        <dbReference type="Proteomes" id="UP000267606"/>
    </source>
</evidence>
<evidence type="ECO:0000313" key="1">
    <source>
        <dbReference type="EMBL" id="VDO32124.1"/>
    </source>
</evidence>
<keyword evidence="2" id="KW-1185">Reference proteome</keyword>
<organism evidence="3">
    <name type="scientific">Onchocerca flexuosa</name>
    <dbReference type="NCBI Taxonomy" id="387005"/>
    <lineage>
        <taxon>Eukaryota</taxon>
        <taxon>Metazoa</taxon>
        <taxon>Ecdysozoa</taxon>
        <taxon>Nematoda</taxon>
        <taxon>Chromadorea</taxon>
        <taxon>Rhabditida</taxon>
        <taxon>Spirurina</taxon>
        <taxon>Spiruromorpha</taxon>
        <taxon>Filarioidea</taxon>
        <taxon>Onchocercidae</taxon>
        <taxon>Onchocerca</taxon>
    </lineage>
</organism>
<accession>A0A183H3W6</accession>
<dbReference type="EMBL" id="UZAJ01001196">
    <property type="protein sequence ID" value="VDO32124.1"/>
    <property type="molecule type" value="Genomic_DNA"/>
</dbReference>
<dbReference type="SUPFAM" id="SSF54814">
    <property type="entry name" value="Prokaryotic type KH domain (KH-domain type II)"/>
    <property type="match status" value="1"/>
</dbReference>
<proteinExistence type="predicted"/>
<evidence type="ECO:0000313" key="3">
    <source>
        <dbReference type="WBParaSite" id="OFLC_0000217501-mRNA-1"/>
    </source>
</evidence>
<gene>
    <name evidence="1" type="ORF">OFLC_LOCUS2176</name>
</gene>
<dbReference type="Gene3D" id="3.30.300.20">
    <property type="match status" value="1"/>
</dbReference>
<reference evidence="1 2" key="2">
    <citation type="submission" date="2018-11" db="EMBL/GenBank/DDBJ databases">
        <authorList>
            <consortium name="Pathogen Informatics"/>
        </authorList>
    </citation>
    <scope>NUCLEOTIDE SEQUENCE [LARGE SCALE GENOMIC DNA]</scope>
</reference>
<dbReference type="InterPro" id="IPR009019">
    <property type="entry name" value="KH_sf_prok-type"/>
</dbReference>
<sequence>MVSKNLLCMLRELTLGPSLQGQPGIPDRITLSLLDDVACAFALTNHLILHFPFFLNASLISTMFLNFHAIFHAGYCHSLSVVTLEVAIRYLNSQKKKKNHPMMTTTQQMSKKRKAVQDGIFKAELNNFLMKELAEDGYSGVEVRRTPARAEVALFVIFYIIIFFESCI</sequence>
<dbReference type="WBParaSite" id="OFLC_0000217501-mRNA-1">
    <property type="protein sequence ID" value="OFLC_0000217501-mRNA-1"/>
    <property type="gene ID" value="OFLC_0000217501"/>
</dbReference>
<reference evidence="3" key="1">
    <citation type="submission" date="2016-06" db="UniProtKB">
        <authorList>
            <consortium name="WormBaseParasite"/>
        </authorList>
    </citation>
    <scope>IDENTIFICATION</scope>
</reference>
<protein>
    <submittedName>
        <fullName evidence="3">CBF domain-containing protein</fullName>
    </submittedName>
</protein>
<dbReference type="STRING" id="387005.A0A183H3W6"/>